<evidence type="ECO:0000313" key="2">
    <source>
        <dbReference type="Proteomes" id="UP001626550"/>
    </source>
</evidence>
<keyword evidence="2" id="KW-1185">Reference proteome</keyword>
<evidence type="ECO:0000313" key="1">
    <source>
        <dbReference type="EMBL" id="KAL3313504.1"/>
    </source>
</evidence>
<protein>
    <submittedName>
        <fullName evidence="1">Uncharacterized protein</fullName>
    </submittedName>
</protein>
<name>A0ABD2Q1M4_9PLAT</name>
<comment type="caution">
    <text evidence="1">The sequence shown here is derived from an EMBL/GenBank/DDBJ whole genome shotgun (WGS) entry which is preliminary data.</text>
</comment>
<proteinExistence type="predicted"/>
<dbReference type="Proteomes" id="UP001626550">
    <property type="component" value="Unassembled WGS sequence"/>
</dbReference>
<gene>
    <name evidence="1" type="ORF">Ciccas_007899</name>
</gene>
<organism evidence="1 2">
    <name type="scientific">Cichlidogyrus casuarinus</name>
    <dbReference type="NCBI Taxonomy" id="1844966"/>
    <lineage>
        <taxon>Eukaryota</taxon>
        <taxon>Metazoa</taxon>
        <taxon>Spiralia</taxon>
        <taxon>Lophotrochozoa</taxon>
        <taxon>Platyhelminthes</taxon>
        <taxon>Monogenea</taxon>
        <taxon>Monopisthocotylea</taxon>
        <taxon>Dactylogyridea</taxon>
        <taxon>Ancyrocephalidae</taxon>
        <taxon>Cichlidogyrus</taxon>
    </lineage>
</organism>
<accession>A0ABD2Q1M4</accession>
<dbReference type="AlphaFoldDB" id="A0ABD2Q1M4"/>
<dbReference type="EMBL" id="JBJKFK010001289">
    <property type="protein sequence ID" value="KAL3313504.1"/>
    <property type="molecule type" value="Genomic_DNA"/>
</dbReference>
<sequence length="162" mass="18931">MPTERRPKSQHPFLTEYAAERTFTIDISNETLVRAEKLQVPEFGFLNYEFTGLGFLEQLLANVSKPICNLIREYLRDLRKKIILVAASRMSCDTICSLIDVEHAFPKFKSRWEMRSKIIPHGYALVSFHFELHIVTELSARYLQLRWLQATIVERTAFHSAK</sequence>
<reference evidence="1 2" key="1">
    <citation type="submission" date="2024-11" db="EMBL/GenBank/DDBJ databases">
        <title>Adaptive evolution of stress response genes in parasites aligns with host niche diversity.</title>
        <authorList>
            <person name="Hahn C."/>
            <person name="Resl P."/>
        </authorList>
    </citation>
    <scope>NUCLEOTIDE SEQUENCE [LARGE SCALE GENOMIC DNA]</scope>
    <source>
        <strain evidence="1">EGGRZ-B1_66</strain>
        <tissue evidence="1">Body</tissue>
    </source>
</reference>